<reference evidence="1 2" key="1">
    <citation type="submission" date="2017-06" db="EMBL/GenBank/DDBJ databases">
        <authorList>
            <person name="Kim H.J."/>
            <person name="Triplett B.A."/>
        </authorList>
    </citation>
    <scope>NUCLEOTIDE SEQUENCE [LARGE SCALE GENOMIC DNA]</scope>
    <source>
        <strain evidence="1 2">594</strain>
    </source>
</reference>
<protein>
    <submittedName>
        <fullName evidence="1">Uncharacterized protein</fullName>
    </submittedName>
</protein>
<organism evidence="1 2">
    <name type="scientific">Stenotrophomonas maltophilia</name>
    <name type="common">Pseudomonas maltophilia</name>
    <name type="synonym">Xanthomonas maltophilia</name>
    <dbReference type="NCBI Taxonomy" id="40324"/>
    <lineage>
        <taxon>Bacteria</taxon>
        <taxon>Pseudomonadati</taxon>
        <taxon>Pseudomonadota</taxon>
        <taxon>Gammaproteobacteria</taxon>
        <taxon>Lysobacterales</taxon>
        <taxon>Lysobacteraceae</taxon>
        <taxon>Stenotrophomonas</taxon>
        <taxon>Stenotrophomonas maltophilia group</taxon>
    </lineage>
</organism>
<name>A0A246IC29_STEMA</name>
<evidence type="ECO:0000313" key="1">
    <source>
        <dbReference type="EMBL" id="OWQ77350.1"/>
    </source>
</evidence>
<dbReference type="EMBL" id="NIVX01000034">
    <property type="protein sequence ID" value="OWQ77350.1"/>
    <property type="molecule type" value="Genomic_DNA"/>
</dbReference>
<accession>A0A246IC29</accession>
<dbReference type="Proteomes" id="UP000197090">
    <property type="component" value="Unassembled WGS sequence"/>
</dbReference>
<dbReference type="AlphaFoldDB" id="A0A246IC29"/>
<sequence>MAWIYVSTKVDTHQEQAIPFRQIAENCQRRGGSGCGGVSRMDAATEPTGTYLRRPPQPGPPRQPTECQLLTLLWLWLRLLRVQGCKPCRHPLVHNGADPAWTPS</sequence>
<gene>
    <name evidence="1" type="ORF">CEE63_04350</name>
</gene>
<comment type="caution">
    <text evidence="1">The sequence shown here is derived from an EMBL/GenBank/DDBJ whole genome shotgun (WGS) entry which is preliminary data.</text>
</comment>
<proteinExistence type="predicted"/>
<evidence type="ECO:0000313" key="2">
    <source>
        <dbReference type="Proteomes" id="UP000197090"/>
    </source>
</evidence>